<dbReference type="Pfam" id="PF17919">
    <property type="entry name" value="RT_RNaseH_2"/>
    <property type="match status" value="1"/>
</dbReference>
<evidence type="ECO:0000256" key="5">
    <source>
        <dbReference type="ARBA" id="ARBA00022801"/>
    </source>
</evidence>
<protein>
    <recommendedName>
        <fullName evidence="16">Endonuclease</fullName>
    </recommendedName>
</protein>
<dbReference type="CDD" id="cd09274">
    <property type="entry name" value="RNase_HI_RT_Ty3"/>
    <property type="match status" value="1"/>
</dbReference>
<reference evidence="14" key="1">
    <citation type="submission" date="2021-10" db="EMBL/GenBank/DDBJ databases">
        <title>Tropical sea cucumber genome reveals ecological adaptation and Cuvierian tubules defense mechanism.</title>
        <authorList>
            <person name="Chen T."/>
        </authorList>
    </citation>
    <scope>NUCLEOTIDE SEQUENCE</scope>
    <source>
        <strain evidence="14">Nanhai2018</strain>
        <tissue evidence="14">Muscle</tissue>
    </source>
</reference>
<dbReference type="InterPro" id="IPR001584">
    <property type="entry name" value="Integrase_cat-core"/>
</dbReference>
<evidence type="ECO:0000259" key="13">
    <source>
        <dbReference type="PROSITE" id="PS50994"/>
    </source>
</evidence>
<dbReference type="SUPFAM" id="SSF53098">
    <property type="entry name" value="Ribonuclease H-like"/>
    <property type="match status" value="1"/>
</dbReference>
<dbReference type="GO" id="GO:0003964">
    <property type="term" value="F:RNA-directed DNA polymerase activity"/>
    <property type="evidence" value="ECO:0007669"/>
    <property type="project" value="UniProtKB-KW"/>
</dbReference>
<keyword evidence="3" id="KW-0540">Nuclease</keyword>
<name>A0A9Q1GWG7_HOLLE</name>
<evidence type="ECO:0000256" key="2">
    <source>
        <dbReference type="ARBA" id="ARBA00022695"/>
    </source>
</evidence>
<dbReference type="OrthoDB" id="9626004at2759"/>
<dbReference type="PANTHER" id="PTHR37984:SF5">
    <property type="entry name" value="PROTEIN NYNRIN-LIKE"/>
    <property type="match status" value="1"/>
</dbReference>
<dbReference type="Gene3D" id="3.10.10.10">
    <property type="entry name" value="HIV Type 1 Reverse Transcriptase, subunit A, domain 1"/>
    <property type="match status" value="1"/>
</dbReference>
<keyword evidence="6" id="KW-0460">Magnesium</keyword>
<accession>A0A9Q1GWG7</accession>
<keyword evidence="10" id="KW-0511">Multifunctional enzyme</keyword>
<dbReference type="PROSITE" id="PS50994">
    <property type="entry name" value="INTEGRASE"/>
    <property type="match status" value="1"/>
</dbReference>
<dbReference type="PANTHER" id="PTHR37984">
    <property type="entry name" value="PROTEIN CBG26694"/>
    <property type="match status" value="1"/>
</dbReference>
<evidence type="ECO:0000256" key="9">
    <source>
        <dbReference type="ARBA" id="ARBA00022918"/>
    </source>
</evidence>
<evidence type="ECO:0000256" key="1">
    <source>
        <dbReference type="ARBA" id="ARBA00022679"/>
    </source>
</evidence>
<dbReference type="SUPFAM" id="SSF56672">
    <property type="entry name" value="DNA/RNA polymerases"/>
    <property type="match status" value="1"/>
</dbReference>
<evidence type="ECO:0000256" key="8">
    <source>
        <dbReference type="ARBA" id="ARBA00022908"/>
    </source>
</evidence>
<dbReference type="InterPro" id="IPR001969">
    <property type="entry name" value="Aspartic_peptidase_AS"/>
</dbReference>
<dbReference type="InterPro" id="IPR043128">
    <property type="entry name" value="Rev_trsase/Diguanyl_cyclase"/>
</dbReference>
<dbReference type="Gene3D" id="3.30.420.10">
    <property type="entry name" value="Ribonuclease H-like superfamily/Ribonuclease H"/>
    <property type="match status" value="1"/>
</dbReference>
<feature type="region of interest" description="Disordered" evidence="11">
    <location>
        <begin position="218"/>
        <end position="238"/>
    </location>
</feature>
<dbReference type="GO" id="GO:0004519">
    <property type="term" value="F:endonuclease activity"/>
    <property type="evidence" value="ECO:0007669"/>
    <property type="project" value="UniProtKB-KW"/>
</dbReference>
<dbReference type="PROSITE" id="PS00141">
    <property type="entry name" value="ASP_PROTEASE"/>
    <property type="match status" value="1"/>
</dbReference>
<dbReference type="InterPro" id="IPR012337">
    <property type="entry name" value="RNaseH-like_sf"/>
</dbReference>
<evidence type="ECO:0000256" key="6">
    <source>
        <dbReference type="ARBA" id="ARBA00022842"/>
    </source>
</evidence>
<proteinExistence type="predicted"/>
<dbReference type="Gene3D" id="1.10.340.70">
    <property type="match status" value="1"/>
</dbReference>
<dbReference type="GO" id="GO:0006508">
    <property type="term" value="P:proteolysis"/>
    <property type="evidence" value="ECO:0007669"/>
    <property type="project" value="InterPro"/>
</dbReference>
<dbReference type="InterPro" id="IPR041577">
    <property type="entry name" value="RT_RNaseH_2"/>
</dbReference>
<dbReference type="Gene3D" id="3.30.70.270">
    <property type="match status" value="2"/>
</dbReference>
<dbReference type="InterPro" id="IPR041588">
    <property type="entry name" value="Integrase_H2C2"/>
</dbReference>
<dbReference type="Pfam" id="PF17921">
    <property type="entry name" value="Integrase_H2C2"/>
    <property type="match status" value="1"/>
</dbReference>
<evidence type="ECO:0000256" key="4">
    <source>
        <dbReference type="ARBA" id="ARBA00022759"/>
    </source>
</evidence>
<dbReference type="FunFam" id="3.30.70.270:FF:000020">
    <property type="entry name" value="Transposon Tf2-6 polyprotein-like Protein"/>
    <property type="match status" value="1"/>
</dbReference>
<dbReference type="CDD" id="cd01647">
    <property type="entry name" value="RT_LTR"/>
    <property type="match status" value="1"/>
</dbReference>
<dbReference type="InterPro" id="IPR036397">
    <property type="entry name" value="RNaseH_sf"/>
</dbReference>
<dbReference type="InterPro" id="IPR043502">
    <property type="entry name" value="DNA/RNA_pol_sf"/>
</dbReference>
<keyword evidence="8" id="KW-0229">DNA integration</keyword>
<dbReference type="CDD" id="cd00303">
    <property type="entry name" value="retropepsin_like"/>
    <property type="match status" value="1"/>
</dbReference>
<feature type="region of interest" description="Disordered" evidence="11">
    <location>
        <begin position="1110"/>
        <end position="1155"/>
    </location>
</feature>
<keyword evidence="5" id="KW-0378">Hydrolase</keyword>
<dbReference type="Gene3D" id="2.40.70.10">
    <property type="entry name" value="Acid Proteases"/>
    <property type="match status" value="1"/>
</dbReference>
<dbReference type="EMBL" id="JAIZAY010000015">
    <property type="protein sequence ID" value="KAJ8028032.1"/>
    <property type="molecule type" value="Genomic_DNA"/>
</dbReference>
<gene>
    <name evidence="14" type="ORF">HOLleu_30156</name>
</gene>
<evidence type="ECO:0000313" key="15">
    <source>
        <dbReference type="Proteomes" id="UP001152320"/>
    </source>
</evidence>
<keyword evidence="4" id="KW-0255">Endonuclease</keyword>
<evidence type="ECO:0000256" key="10">
    <source>
        <dbReference type="ARBA" id="ARBA00023268"/>
    </source>
</evidence>
<feature type="compositionally biased region" description="Basic and acidic residues" evidence="11">
    <location>
        <begin position="1132"/>
        <end position="1141"/>
    </location>
</feature>
<keyword evidence="9" id="KW-0695">RNA-directed DNA polymerase</keyword>
<feature type="domain" description="Integrase catalytic" evidence="13">
    <location>
        <begin position="1339"/>
        <end position="1497"/>
    </location>
</feature>
<feature type="domain" description="Reverse transcriptase" evidence="12">
    <location>
        <begin position="600"/>
        <end position="786"/>
    </location>
</feature>
<dbReference type="GO" id="GO:0004190">
    <property type="term" value="F:aspartic-type endopeptidase activity"/>
    <property type="evidence" value="ECO:0007669"/>
    <property type="project" value="InterPro"/>
</dbReference>
<comment type="caution">
    <text evidence="14">The sequence shown here is derived from an EMBL/GenBank/DDBJ whole genome shotgun (WGS) entry which is preliminary data.</text>
</comment>
<dbReference type="GO" id="GO:0003723">
    <property type="term" value="F:RNA binding"/>
    <property type="evidence" value="ECO:0007669"/>
    <property type="project" value="UniProtKB-KW"/>
</dbReference>
<organism evidence="14 15">
    <name type="scientific">Holothuria leucospilota</name>
    <name type="common">Black long sea cucumber</name>
    <name type="synonym">Mertensiothuria leucospilota</name>
    <dbReference type="NCBI Taxonomy" id="206669"/>
    <lineage>
        <taxon>Eukaryota</taxon>
        <taxon>Metazoa</taxon>
        <taxon>Echinodermata</taxon>
        <taxon>Eleutherozoa</taxon>
        <taxon>Echinozoa</taxon>
        <taxon>Holothuroidea</taxon>
        <taxon>Aspidochirotacea</taxon>
        <taxon>Aspidochirotida</taxon>
        <taxon>Holothuriidae</taxon>
        <taxon>Holothuria</taxon>
    </lineage>
</organism>
<dbReference type="GO" id="GO:0015074">
    <property type="term" value="P:DNA integration"/>
    <property type="evidence" value="ECO:0007669"/>
    <property type="project" value="UniProtKB-KW"/>
</dbReference>
<dbReference type="Proteomes" id="UP001152320">
    <property type="component" value="Chromosome 15"/>
</dbReference>
<dbReference type="Pfam" id="PF08284">
    <property type="entry name" value="RVP_2"/>
    <property type="match status" value="1"/>
</dbReference>
<evidence type="ECO:0000259" key="12">
    <source>
        <dbReference type="PROSITE" id="PS50878"/>
    </source>
</evidence>
<keyword evidence="7" id="KW-0694">RNA-binding</keyword>
<dbReference type="Pfam" id="PF00078">
    <property type="entry name" value="RVT_1"/>
    <property type="match status" value="1"/>
</dbReference>
<dbReference type="InterPro" id="IPR000477">
    <property type="entry name" value="RT_dom"/>
</dbReference>
<dbReference type="FunFam" id="1.10.340.70:FF:000001">
    <property type="entry name" value="Retrovirus-related Pol polyprotein from transposon gypsy-like Protein"/>
    <property type="match status" value="1"/>
</dbReference>
<dbReference type="PROSITE" id="PS50878">
    <property type="entry name" value="RT_POL"/>
    <property type="match status" value="1"/>
</dbReference>
<evidence type="ECO:0000256" key="11">
    <source>
        <dbReference type="SAM" id="MobiDB-lite"/>
    </source>
</evidence>
<keyword evidence="15" id="KW-1185">Reference proteome</keyword>
<feature type="compositionally biased region" description="Basic and acidic residues" evidence="11">
    <location>
        <begin position="1110"/>
        <end position="1120"/>
    </location>
</feature>
<dbReference type="InterPro" id="IPR050951">
    <property type="entry name" value="Retrovirus_Pol_polyprotein"/>
</dbReference>
<keyword evidence="1" id="KW-0808">Transferase</keyword>
<keyword evidence="2" id="KW-0548">Nucleotidyltransferase</keyword>
<evidence type="ECO:0008006" key="16">
    <source>
        <dbReference type="Google" id="ProtNLM"/>
    </source>
</evidence>
<evidence type="ECO:0000256" key="3">
    <source>
        <dbReference type="ARBA" id="ARBA00022722"/>
    </source>
</evidence>
<dbReference type="InterPro" id="IPR021109">
    <property type="entry name" value="Peptidase_aspartic_dom_sf"/>
</dbReference>
<evidence type="ECO:0000313" key="14">
    <source>
        <dbReference type="EMBL" id="KAJ8028032.1"/>
    </source>
</evidence>
<evidence type="ECO:0000256" key="7">
    <source>
        <dbReference type="ARBA" id="ARBA00022884"/>
    </source>
</evidence>
<sequence length="1799" mass="205162">MAQPQQRLRVTDFLPTRFCGDKIDRDLCTAHFYTFVDYLEAHDLHEPADEAALHNVVQLFKRSLQGSARLWIEGKVFETLQDLQTSFINRFSPSHSQFAHVAQFESITYTRGESAEQHLSKISQLAQIIGYGEDQVRDKFLSTLPPKCRTAVLMSTPDNNLETIVSRTQCFFDLQNEKASRELSFSSQEVNPAPNAAIYDEIAQLKGESFQCAPDPSPYLNSLRTPTKPKKKQSDNDHKAEYLDKVEAEIHLTSSNYAKGYLPDKKGVVVLFDSGSTRSIIAQSFVESSKYLSQTKCSQVNPITFRLGNGSYLTADTMIEFEISIQERNFRISAMVVKNLIGIDLILGSKTLAELDGILEFKTNTFRIAPKKLHLRPSAYVVIKPGQEKYITLRGKVPPYLRNAEVIIQPNRFLSKFCPSQMLVKFKRGRTSISVKNLSHKTIHVAPDKPLASLHLSQLVDVVQTLPSQYVTELSGDDALHKVSVVSSESEPVESTIVKDRVKKYPHLDPNDPILKLSENEIIHKYVNLSQSLLTSDEKEEVYDLIFENRQAFSLYGELSSCPDFEVDIELSNDDPFYIRPYFASDSDKQAIDKELNRLVKLGILSIGHQSYTSPVLLISKKGTSEKRVVTDFRYLNSRIRKINHPFPLLSETLKTIGNSEARVLSVVDIKSAFHCLPLSKHAQQFTGISSYNGGNHFYYKRLPQGLNISPGIFQAKINDILHAIPNSKDFCIAHHDDIILFSKDKCEHKKHLTSLLKCLADNGLKVCPKKCKLFRNSVLYMGHKIFVDEKNSLCIQPLANRCEAIRQMKRPKTPKEARRFVGAVNYISSFFPNIQSVLKPIHQLARKHKKFVWNEEHEIAFEQIRSMMTKPPILHLPRSTGTFNLYSDTSRIATGSYLTQTVEDKEYIVGYYSKVLPPACQNYSVTELEMFGLLINITAFKHLLKPNEFNAFVDHSSIVQILQSKDEPSTSRLRKLILKLSDYSFKIGYKKGSDLVLADFLSRNPNYSHSEIDEVIPIAFSLFASELLIDHEGKEPVCNPIVTRSYAKKHGIDVPDLFPDGLKRRETVAVPTQSCGENSQANGNVVNPPSNSGITRRQFPLHRPMHLPDHGHQRNEVRDTQPINTRPPPHVAHEPRLVDRETDDDIRDPPPELYRVPKPLISKVDGLVTRHVPKQAELDKMMNIIKRKIIRDYNLPIDVKQLKTEQETSSYFKPVYDYLAYDILPKDKKAAKSVQMKAEQYILCNGILFRLFFHDKDEEFTLQLAIPESLSETIISRYHDNLLCNHQGVVRTYVTVRRNFYMPNMFDTISKYVKSCLRCQQFRDKPDSLRPYHMRVPDTYRPFDRVSLDFKSMPTSPTGFKHLMVACCEITRFIICAPMRSLDAESICEVLIQKIICIFGPPSCLITDSGSSLTGKLVQLLCNTLQIDQRIISVENHGSLQVERHIQTIANFVKVNLNQFGTDWVRFVATSSYAYNSFSSPYLGNYSPYELAFGRKAPDLSNLSFNPMSGMSQSYEDYVEHLKEKFQAVSKTILSLQRKHQERQNVEITQKLSKMPVYSVGQLVHLYKPSSSSLTANSKKIRAEWCGPLVIHQILDRTHYILATLKGEILHDVFNYNRLKPAFIRASSEKNNITHLQKLKEALGKATSDSSDQKASKSIEFTDERGNSLPTLTREQVMCVRQSESVELEDYINCLSVNNGLAVPYPISRDQLEKQFNLIVESPTDNEMTIRRARFQAGKLQVLLSFVMTSKDGKNQTCYFWWNIETYPESKDIVTSILTDRRIQLSGTPQRFLRKLHV</sequence>